<proteinExistence type="predicted"/>
<sequence length="75" mass="8440">MASLMNPPSLTVHVVTGWVEIKEADTFNPETIPTPLDLLKRMRVSMGDGSRFITSLLQAIHRACTQSRQRQQQCT</sequence>
<protein>
    <submittedName>
        <fullName evidence="1">Uncharacterized protein</fullName>
    </submittedName>
</protein>
<evidence type="ECO:0000313" key="2">
    <source>
        <dbReference type="Proteomes" id="UP001283361"/>
    </source>
</evidence>
<keyword evidence="2" id="KW-1185">Reference proteome</keyword>
<gene>
    <name evidence="1" type="ORF">RRG08_043939</name>
</gene>
<comment type="caution">
    <text evidence="1">The sequence shown here is derived from an EMBL/GenBank/DDBJ whole genome shotgun (WGS) entry which is preliminary data.</text>
</comment>
<reference evidence="1" key="1">
    <citation type="journal article" date="2023" name="G3 (Bethesda)">
        <title>A reference genome for the long-term kleptoplast-retaining sea slug Elysia crispata morphotype clarki.</title>
        <authorList>
            <person name="Eastman K.E."/>
            <person name="Pendleton A.L."/>
            <person name="Shaikh M.A."/>
            <person name="Suttiyut T."/>
            <person name="Ogas R."/>
            <person name="Tomko P."/>
            <person name="Gavelis G."/>
            <person name="Widhalm J.R."/>
            <person name="Wisecaver J.H."/>
        </authorList>
    </citation>
    <scope>NUCLEOTIDE SEQUENCE</scope>
    <source>
        <strain evidence="1">ECLA1</strain>
    </source>
</reference>
<dbReference type="Proteomes" id="UP001283361">
    <property type="component" value="Unassembled WGS sequence"/>
</dbReference>
<dbReference type="EMBL" id="JAWDGP010007193">
    <property type="protein sequence ID" value="KAK3728314.1"/>
    <property type="molecule type" value="Genomic_DNA"/>
</dbReference>
<evidence type="ECO:0000313" key="1">
    <source>
        <dbReference type="EMBL" id="KAK3728314.1"/>
    </source>
</evidence>
<organism evidence="1 2">
    <name type="scientific">Elysia crispata</name>
    <name type="common">lettuce slug</name>
    <dbReference type="NCBI Taxonomy" id="231223"/>
    <lineage>
        <taxon>Eukaryota</taxon>
        <taxon>Metazoa</taxon>
        <taxon>Spiralia</taxon>
        <taxon>Lophotrochozoa</taxon>
        <taxon>Mollusca</taxon>
        <taxon>Gastropoda</taxon>
        <taxon>Heterobranchia</taxon>
        <taxon>Euthyneura</taxon>
        <taxon>Panpulmonata</taxon>
        <taxon>Sacoglossa</taxon>
        <taxon>Placobranchoidea</taxon>
        <taxon>Plakobranchidae</taxon>
        <taxon>Elysia</taxon>
    </lineage>
</organism>
<dbReference type="AlphaFoldDB" id="A0AAE0Y1A0"/>
<name>A0AAE0Y1A0_9GAST</name>
<accession>A0AAE0Y1A0</accession>